<dbReference type="EMBL" id="JAGFNK010000615">
    <property type="protein sequence ID" value="KAI9446984.1"/>
    <property type="molecule type" value="Genomic_DNA"/>
</dbReference>
<evidence type="ECO:0000313" key="1">
    <source>
        <dbReference type="EMBL" id="KAI9446984.1"/>
    </source>
</evidence>
<evidence type="ECO:0000313" key="2">
    <source>
        <dbReference type="Proteomes" id="UP001207468"/>
    </source>
</evidence>
<organism evidence="1 2">
    <name type="scientific">Russula earlei</name>
    <dbReference type="NCBI Taxonomy" id="71964"/>
    <lineage>
        <taxon>Eukaryota</taxon>
        <taxon>Fungi</taxon>
        <taxon>Dikarya</taxon>
        <taxon>Basidiomycota</taxon>
        <taxon>Agaricomycotina</taxon>
        <taxon>Agaricomycetes</taxon>
        <taxon>Russulales</taxon>
        <taxon>Russulaceae</taxon>
        <taxon>Russula</taxon>
    </lineage>
</organism>
<comment type="caution">
    <text evidence="1">The sequence shown here is derived from an EMBL/GenBank/DDBJ whole genome shotgun (WGS) entry which is preliminary data.</text>
</comment>
<accession>A0ACC0TUL2</accession>
<proteinExistence type="predicted"/>
<name>A0ACC0TUL2_9AGAM</name>
<protein>
    <submittedName>
        <fullName evidence="1">Uncharacterized protein</fullName>
    </submittedName>
</protein>
<reference evidence="1" key="1">
    <citation type="submission" date="2021-03" db="EMBL/GenBank/DDBJ databases">
        <title>Evolutionary priming and transition to the ectomycorrhizal habit in an iconic lineage of mushroom-forming fungi: is preadaptation a requirement?</title>
        <authorList>
            <consortium name="DOE Joint Genome Institute"/>
            <person name="Looney B.P."/>
            <person name="Miyauchi S."/>
            <person name="Morin E."/>
            <person name="Drula E."/>
            <person name="Courty P.E."/>
            <person name="Chicoki N."/>
            <person name="Fauchery L."/>
            <person name="Kohler A."/>
            <person name="Kuo A."/>
            <person name="LaButti K."/>
            <person name="Pangilinan J."/>
            <person name="Lipzen A."/>
            <person name="Riley R."/>
            <person name="Andreopoulos W."/>
            <person name="He G."/>
            <person name="Johnson J."/>
            <person name="Barry K.W."/>
            <person name="Grigoriev I.V."/>
            <person name="Nagy L."/>
            <person name="Hibbett D."/>
            <person name="Henrissat B."/>
            <person name="Matheny P.B."/>
            <person name="Labbe J."/>
            <person name="Martin A.F."/>
        </authorList>
    </citation>
    <scope>NUCLEOTIDE SEQUENCE</scope>
    <source>
        <strain evidence="1">BPL698</strain>
    </source>
</reference>
<keyword evidence="2" id="KW-1185">Reference proteome</keyword>
<sequence>MVNFNDPVVVIQDFWSVVKLWHTVDGLYIWEFVTTLDYEWSVIRGHRPYRWTIWIYSLTRISTLLAMIVNMIGFDSSRPINCQLWVNFEAIFAYTAAATASLLIVIRAIAVWNRNYIVSAIVLGIWVAYVGTLIHGVVLMHSVWSPLTNACDVLNSADSKLAIIIALSTDLVLLLIILIGLLRWRFKEGGPSSLTRFLWKQGLIWLLLATVAYVPAVLFLSLNLNPPFNLMFQTPALVTVTIAATRMYRSLSDYGSRDISVSLPKRSALSTAETNETWVSPIPLGRMEVSVHTNSEQYPSPRTGHFDSFVVADGKMHDGPHGLGDVERGVEK</sequence>
<gene>
    <name evidence="1" type="ORF">F5148DRAFT_743811</name>
</gene>
<dbReference type="Proteomes" id="UP001207468">
    <property type="component" value="Unassembled WGS sequence"/>
</dbReference>